<dbReference type="InterPro" id="IPR045340">
    <property type="entry name" value="DUF6533"/>
</dbReference>
<proteinExistence type="predicted"/>
<dbReference type="OrthoDB" id="3251775at2759"/>
<name>A0A9P6HQ52_9AGAM</name>
<evidence type="ECO:0000259" key="2">
    <source>
        <dbReference type="Pfam" id="PF20151"/>
    </source>
</evidence>
<accession>A0A9P6HQ52</accession>
<gene>
    <name evidence="3" type="ORF">BJ322DRAFT_1104166</name>
</gene>
<sequence length="260" mass="29627">MDNAGLRALIAVGEHTLITKCITLAGTVVVIWDHLLTLPDEVKYVWRKERSWVFWLFVTSRYSILLYKTWNTISTFWPGYTQELCAQVCNRTVKLEGYYFVFITLGQIFLTMRVYALTEASRYVLVVFGILVTSSFATGVWLVSVPSATAVELPNIHLDSFRTCIFSASTTAEWAYRAQVAVADLVTVVCIVVFVLKLKANHGQSRMTRLMRTILQDGVLYFFVMAAFHLTMVFCTFFTGSYAQDFPPITIIVHVLFRFS</sequence>
<feature type="transmembrane region" description="Helical" evidence="1">
    <location>
        <begin position="52"/>
        <end position="70"/>
    </location>
</feature>
<keyword evidence="1" id="KW-1133">Transmembrane helix</keyword>
<feature type="transmembrane region" description="Helical" evidence="1">
    <location>
        <begin position="97"/>
        <end position="116"/>
    </location>
</feature>
<protein>
    <recommendedName>
        <fullName evidence="2">DUF6533 domain-containing protein</fullName>
    </recommendedName>
</protein>
<evidence type="ECO:0000313" key="3">
    <source>
        <dbReference type="EMBL" id="KAF9790515.1"/>
    </source>
</evidence>
<evidence type="ECO:0000313" key="4">
    <source>
        <dbReference type="Proteomes" id="UP000736335"/>
    </source>
</evidence>
<comment type="caution">
    <text evidence="3">The sequence shown here is derived from an EMBL/GenBank/DDBJ whole genome shotgun (WGS) entry which is preliminary data.</text>
</comment>
<keyword evidence="4" id="KW-1185">Reference proteome</keyword>
<feature type="transmembrane region" description="Helical" evidence="1">
    <location>
        <begin position="219"/>
        <end position="239"/>
    </location>
</feature>
<dbReference type="AlphaFoldDB" id="A0A9P6HQ52"/>
<evidence type="ECO:0000256" key="1">
    <source>
        <dbReference type="SAM" id="Phobius"/>
    </source>
</evidence>
<organism evidence="3 4">
    <name type="scientific">Thelephora terrestris</name>
    <dbReference type="NCBI Taxonomy" id="56493"/>
    <lineage>
        <taxon>Eukaryota</taxon>
        <taxon>Fungi</taxon>
        <taxon>Dikarya</taxon>
        <taxon>Basidiomycota</taxon>
        <taxon>Agaricomycotina</taxon>
        <taxon>Agaricomycetes</taxon>
        <taxon>Thelephorales</taxon>
        <taxon>Thelephoraceae</taxon>
        <taxon>Thelephora</taxon>
    </lineage>
</organism>
<reference evidence="3" key="1">
    <citation type="journal article" date="2020" name="Nat. Commun.">
        <title>Large-scale genome sequencing of mycorrhizal fungi provides insights into the early evolution of symbiotic traits.</title>
        <authorList>
            <person name="Miyauchi S."/>
            <person name="Kiss E."/>
            <person name="Kuo A."/>
            <person name="Drula E."/>
            <person name="Kohler A."/>
            <person name="Sanchez-Garcia M."/>
            <person name="Morin E."/>
            <person name="Andreopoulos B."/>
            <person name="Barry K.W."/>
            <person name="Bonito G."/>
            <person name="Buee M."/>
            <person name="Carver A."/>
            <person name="Chen C."/>
            <person name="Cichocki N."/>
            <person name="Clum A."/>
            <person name="Culley D."/>
            <person name="Crous P.W."/>
            <person name="Fauchery L."/>
            <person name="Girlanda M."/>
            <person name="Hayes R.D."/>
            <person name="Keri Z."/>
            <person name="LaButti K."/>
            <person name="Lipzen A."/>
            <person name="Lombard V."/>
            <person name="Magnuson J."/>
            <person name="Maillard F."/>
            <person name="Murat C."/>
            <person name="Nolan M."/>
            <person name="Ohm R.A."/>
            <person name="Pangilinan J."/>
            <person name="Pereira M.F."/>
            <person name="Perotto S."/>
            <person name="Peter M."/>
            <person name="Pfister S."/>
            <person name="Riley R."/>
            <person name="Sitrit Y."/>
            <person name="Stielow J.B."/>
            <person name="Szollosi G."/>
            <person name="Zifcakova L."/>
            <person name="Stursova M."/>
            <person name="Spatafora J.W."/>
            <person name="Tedersoo L."/>
            <person name="Vaario L.M."/>
            <person name="Yamada A."/>
            <person name="Yan M."/>
            <person name="Wang P."/>
            <person name="Xu J."/>
            <person name="Bruns T."/>
            <person name="Baldrian P."/>
            <person name="Vilgalys R."/>
            <person name="Dunand C."/>
            <person name="Henrissat B."/>
            <person name="Grigoriev I.V."/>
            <person name="Hibbett D."/>
            <person name="Nagy L.G."/>
            <person name="Martin F.M."/>
        </authorList>
    </citation>
    <scope>NUCLEOTIDE SEQUENCE</scope>
    <source>
        <strain evidence="3">UH-Tt-Lm1</strain>
    </source>
</reference>
<dbReference type="Proteomes" id="UP000736335">
    <property type="component" value="Unassembled WGS sequence"/>
</dbReference>
<dbReference type="EMBL" id="WIUZ02000002">
    <property type="protein sequence ID" value="KAF9790515.1"/>
    <property type="molecule type" value="Genomic_DNA"/>
</dbReference>
<feature type="transmembrane region" description="Helical" evidence="1">
    <location>
        <begin position="176"/>
        <end position="198"/>
    </location>
</feature>
<feature type="domain" description="DUF6533" evidence="2">
    <location>
        <begin position="21"/>
        <end position="66"/>
    </location>
</feature>
<feature type="transmembrane region" description="Helical" evidence="1">
    <location>
        <begin position="123"/>
        <end position="143"/>
    </location>
</feature>
<dbReference type="Pfam" id="PF20151">
    <property type="entry name" value="DUF6533"/>
    <property type="match status" value="1"/>
</dbReference>
<reference evidence="3" key="2">
    <citation type="submission" date="2020-11" db="EMBL/GenBank/DDBJ databases">
        <authorList>
            <consortium name="DOE Joint Genome Institute"/>
            <person name="Kuo A."/>
            <person name="Miyauchi S."/>
            <person name="Kiss E."/>
            <person name="Drula E."/>
            <person name="Kohler A."/>
            <person name="Sanchez-Garcia M."/>
            <person name="Andreopoulos B."/>
            <person name="Barry K.W."/>
            <person name="Bonito G."/>
            <person name="Buee M."/>
            <person name="Carver A."/>
            <person name="Chen C."/>
            <person name="Cichocki N."/>
            <person name="Clum A."/>
            <person name="Culley D."/>
            <person name="Crous P.W."/>
            <person name="Fauchery L."/>
            <person name="Girlanda M."/>
            <person name="Hayes R."/>
            <person name="Keri Z."/>
            <person name="Labutti K."/>
            <person name="Lipzen A."/>
            <person name="Lombard V."/>
            <person name="Magnuson J."/>
            <person name="Maillard F."/>
            <person name="Morin E."/>
            <person name="Murat C."/>
            <person name="Nolan M."/>
            <person name="Ohm R."/>
            <person name="Pangilinan J."/>
            <person name="Pereira M."/>
            <person name="Perotto S."/>
            <person name="Peter M."/>
            <person name="Riley R."/>
            <person name="Sitrit Y."/>
            <person name="Stielow B."/>
            <person name="Szollosi G."/>
            <person name="Zifcakova L."/>
            <person name="Stursova M."/>
            <person name="Spatafora J.W."/>
            <person name="Tedersoo L."/>
            <person name="Vaario L.-M."/>
            <person name="Yamada A."/>
            <person name="Yan M."/>
            <person name="Wang P."/>
            <person name="Xu J."/>
            <person name="Bruns T."/>
            <person name="Baldrian P."/>
            <person name="Vilgalys R."/>
            <person name="Henrissat B."/>
            <person name="Grigoriev I.V."/>
            <person name="Hibbett D."/>
            <person name="Nagy L.G."/>
            <person name="Martin F.M."/>
        </authorList>
    </citation>
    <scope>NUCLEOTIDE SEQUENCE</scope>
    <source>
        <strain evidence="3">UH-Tt-Lm1</strain>
    </source>
</reference>
<keyword evidence="1" id="KW-0472">Membrane</keyword>
<keyword evidence="1" id="KW-0812">Transmembrane</keyword>